<accession>A0A1F6ERS1</accession>
<sequence>MFKYLADEHLDPIFVFVAERYGRQEEVPFYRDNSNGVAKLLGVLERARMDRYYPTLLDKATHLLLSVNKGHFFSNGNKRLALVVTTTFLTLNERHLKENSKEAYRELLASLFPEHAECTDFPEFTPTDFATYNLSIVIADSGAYNIEYDSLKKRVHTFLSKSVA</sequence>
<dbReference type="Pfam" id="PF02661">
    <property type="entry name" value="Fic"/>
    <property type="match status" value="1"/>
</dbReference>
<reference evidence="2 3" key="1">
    <citation type="journal article" date="2016" name="Nat. Commun.">
        <title>Thousands of microbial genomes shed light on interconnected biogeochemical processes in an aquifer system.</title>
        <authorList>
            <person name="Anantharaman K."/>
            <person name="Brown C.T."/>
            <person name="Hug L.A."/>
            <person name="Sharon I."/>
            <person name="Castelle C.J."/>
            <person name="Probst A.J."/>
            <person name="Thomas B.C."/>
            <person name="Singh A."/>
            <person name="Wilkins M.J."/>
            <person name="Karaoz U."/>
            <person name="Brodie E.L."/>
            <person name="Williams K.H."/>
            <person name="Hubbard S.S."/>
            <person name="Banfield J.F."/>
        </authorList>
    </citation>
    <scope>NUCLEOTIDE SEQUENCE [LARGE SCALE GENOMIC DNA]</scope>
</reference>
<dbReference type="Proteomes" id="UP000176714">
    <property type="component" value="Unassembled WGS sequence"/>
</dbReference>
<dbReference type="InterPro" id="IPR003812">
    <property type="entry name" value="Fido"/>
</dbReference>
<comment type="caution">
    <text evidence="2">The sequence shown here is derived from an EMBL/GenBank/DDBJ whole genome shotgun (WGS) entry which is preliminary data.</text>
</comment>
<dbReference type="AlphaFoldDB" id="A0A1F6ERS1"/>
<dbReference type="STRING" id="1798516.A2950_01855"/>
<dbReference type="Gene3D" id="1.20.120.1870">
    <property type="entry name" value="Fic/DOC protein, Fido domain"/>
    <property type="match status" value="1"/>
</dbReference>
<dbReference type="EMBL" id="MFMD01000034">
    <property type="protein sequence ID" value="OGG76326.1"/>
    <property type="molecule type" value="Genomic_DNA"/>
</dbReference>
<organism evidence="2 3">
    <name type="scientific">Candidatus Kaiserbacteria bacterium RIFCSPLOWO2_01_FULL_55_19</name>
    <dbReference type="NCBI Taxonomy" id="1798516"/>
    <lineage>
        <taxon>Bacteria</taxon>
        <taxon>Candidatus Kaiseribacteriota</taxon>
    </lineage>
</organism>
<name>A0A1F6ERS1_9BACT</name>
<gene>
    <name evidence="2" type="ORF">A2950_01855</name>
</gene>
<evidence type="ECO:0000313" key="3">
    <source>
        <dbReference type="Proteomes" id="UP000176714"/>
    </source>
</evidence>
<evidence type="ECO:0000259" key="1">
    <source>
        <dbReference type="PROSITE" id="PS51459"/>
    </source>
</evidence>
<dbReference type="InterPro" id="IPR053737">
    <property type="entry name" value="Type_II_TA_Toxin"/>
</dbReference>
<protein>
    <recommendedName>
        <fullName evidence="1">Fido domain-containing protein</fullName>
    </recommendedName>
</protein>
<feature type="domain" description="Fido" evidence="1">
    <location>
        <begin position="5"/>
        <end position="127"/>
    </location>
</feature>
<proteinExistence type="predicted"/>
<evidence type="ECO:0000313" key="2">
    <source>
        <dbReference type="EMBL" id="OGG76326.1"/>
    </source>
</evidence>
<dbReference type="PROSITE" id="PS51459">
    <property type="entry name" value="FIDO"/>
    <property type="match status" value="1"/>
</dbReference>